<accession>A0A3G1A4J8</accession>
<dbReference type="EMBL" id="CP007493">
    <property type="protein sequence ID" value="AJB41456.1"/>
    <property type="molecule type" value="Genomic_DNA"/>
</dbReference>
<keyword evidence="4 5" id="KW-0472">Membrane</keyword>
<proteinExistence type="predicted"/>
<sequence length="324" mass="36335">MMSLLDEVFTVLVFPGFIFSVVMAFWFEYLERKITARVQKRVGPLITGPSGLLQPFIDVVKLLFKEEIVPRGTDIFAFRIASVLAVTIPVFGMCFIPIISWKTPLSFQADFLLVFLLLALSLLNVALTGYSVLSPYTSMGVGRLLVQYSMYEGIFLLSLISVMIQTQTISFEGLLRYQSMMGPLILYQPISFVCALLALLAKLEKRPFDLPHAKQEIVAGWETELSGRGLAFIRLYTDLSMVWGISLLVIVFLGGPLGPGFDSLMPIAGFTWFAIKALGLTILLTVISASTGRIRVYGLADIFWERLYPLLLVQLLISYFLRWL</sequence>
<reference evidence="7" key="1">
    <citation type="book" date="2010" name="EXTREMOPHILES" publisher="0:0-0">
        <title>Complete genome sequences of ten hyperthermophilic archaea reveal their metabolic capabilities and possible ecological roles.</title>
        <editorList>
            <person name="?"/>
        </editorList>
        <authorList>
            <person name="Ravin N.V."/>
            <person name="Mardanov A.V."/>
            <person name="Bonch-Osmolovskaya E.A."/>
            <person name="Skryabin K.G."/>
        </authorList>
    </citation>
    <scope>NUCLEOTIDE SEQUENCE [LARGE SCALE GENOMIC DNA]</scope>
    <source>
        <strain evidence="7">1505</strain>
    </source>
</reference>
<name>A0A3G1A4J8_9CREN</name>
<feature type="transmembrane region" description="Helical" evidence="5">
    <location>
        <begin position="12"/>
        <end position="30"/>
    </location>
</feature>
<dbReference type="EC" id="1.6.5.3" evidence="6"/>
<feature type="transmembrane region" description="Helical" evidence="5">
    <location>
        <begin position="303"/>
        <end position="321"/>
    </location>
</feature>
<keyword evidence="3 5" id="KW-1133">Transmembrane helix</keyword>
<feature type="transmembrane region" description="Helical" evidence="5">
    <location>
        <begin position="184"/>
        <end position="201"/>
    </location>
</feature>
<organism evidence="6 7">
    <name type="scientific">Thermofilum adornatum 1505</name>
    <dbReference type="NCBI Taxonomy" id="697581"/>
    <lineage>
        <taxon>Archaea</taxon>
        <taxon>Thermoproteota</taxon>
        <taxon>Thermoprotei</taxon>
        <taxon>Thermofilales</taxon>
        <taxon>Thermofilaceae</taxon>
        <taxon>Thermofilum</taxon>
    </lineage>
</organism>
<gene>
    <name evidence="6" type="ORF">TCARB_0384</name>
</gene>
<dbReference type="STRING" id="697581.TCARB_0384"/>
<comment type="subcellular location">
    <subcellularLocation>
        <location evidence="1">Membrane</location>
        <topology evidence="1">Multi-pass membrane protein</topology>
    </subcellularLocation>
</comment>
<evidence type="ECO:0000256" key="3">
    <source>
        <dbReference type="ARBA" id="ARBA00022989"/>
    </source>
</evidence>
<dbReference type="PANTHER" id="PTHR43359:SF1">
    <property type="entry name" value="FORMATE HYDROGENLYASE SUBUNIT 4-RELATED"/>
    <property type="match status" value="1"/>
</dbReference>
<feature type="transmembrane region" description="Helical" evidence="5">
    <location>
        <begin position="145"/>
        <end position="164"/>
    </location>
</feature>
<evidence type="ECO:0000256" key="1">
    <source>
        <dbReference type="ARBA" id="ARBA00004141"/>
    </source>
</evidence>
<feature type="transmembrane region" description="Helical" evidence="5">
    <location>
        <begin position="235"/>
        <end position="255"/>
    </location>
</feature>
<feature type="transmembrane region" description="Helical" evidence="5">
    <location>
        <begin position="111"/>
        <end position="133"/>
    </location>
</feature>
<dbReference type="KEGG" id="tcb:TCARB_0384"/>
<dbReference type="RefSeq" id="WP_244870341.1">
    <property type="nucleotide sequence ID" value="NZ_CP007493.1"/>
</dbReference>
<keyword evidence="2 5" id="KW-0812">Transmembrane</keyword>
<evidence type="ECO:0000313" key="7">
    <source>
        <dbReference type="Proteomes" id="UP000266720"/>
    </source>
</evidence>
<dbReference type="Pfam" id="PF00146">
    <property type="entry name" value="NADHdh"/>
    <property type="match status" value="1"/>
</dbReference>
<dbReference type="GO" id="GO:0005886">
    <property type="term" value="C:plasma membrane"/>
    <property type="evidence" value="ECO:0007669"/>
    <property type="project" value="TreeGrafter"/>
</dbReference>
<keyword evidence="6" id="KW-0560">Oxidoreductase</keyword>
<dbReference type="InterPro" id="IPR052561">
    <property type="entry name" value="ComplexI_Subunit1"/>
</dbReference>
<protein>
    <submittedName>
        <fullName evidence="6">Membrane-bound hydrogenase, NuoH subunit</fullName>
        <ecNumber evidence="6">1.6.5.3</ecNumber>
    </submittedName>
</protein>
<feature type="transmembrane region" description="Helical" evidence="5">
    <location>
        <begin position="76"/>
        <end position="99"/>
    </location>
</feature>
<dbReference type="GO" id="GO:0016491">
    <property type="term" value="F:oxidoreductase activity"/>
    <property type="evidence" value="ECO:0007669"/>
    <property type="project" value="UniProtKB-KW"/>
</dbReference>
<evidence type="ECO:0000313" key="6">
    <source>
        <dbReference type="EMBL" id="AJB41456.1"/>
    </source>
</evidence>
<evidence type="ECO:0000256" key="5">
    <source>
        <dbReference type="SAM" id="Phobius"/>
    </source>
</evidence>
<evidence type="ECO:0000256" key="4">
    <source>
        <dbReference type="ARBA" id="ARBA00023136"/>
    </source>
</evidence>
<dbReference type="AlphaFoldDB" id="A0A3G1A4J8"/>
<dbReference type="InterPro" id="IPR001694">
    <property type="entry name" value="NADH_UbQ_OxRdtase_su1/FPO"/>
</dbReference>
<dbReference type="PANTHER" id="PTHR43359">
    <property type="entry name" value="FORMATE HYDROGENLYASE SUBUNIT 4"/>
    <property type="match status" value="1"/>
</dbReference>
<feature type="transmembrane region" description="Helical" evidence="5">
    <location>
        <begin position="267"/>
        <end position="291"/>
    </location>
</feature>
<dbReference type="Proteomes" id="UP000266720">
    <property type="component" value="Chromosome"/>
</dbReference>
<evidence type="ECO:0000256" key="2">
    <source>
        <dbReference type="ARBA" id="ARBA00022692"/>
    </source>
</evidence>
<dbReference type="GeneID" id="25405842"/>